<name>A0A4C1VCK6_EUMVA</name>
<dbReference type="EMBL" id="BGZK01000320">
    <property type="protein sequence ID" value="GBP36581.1"/>
    <property type="molecule type" value="Genomic_DNA"/>
</dbReference>
<protein>
    <submittedName>
        <fullName evidence="1">Uncharacterized protein</fullName>
    </submittedName>
</protein>
<proteinExistence type="predicted"/>
<comment type="caution">
    <text evidence="1">The sequence shown here is derived from an EMBL/GenBank/DDBJ whole genome shotgun (WGS) entry which is preliminary data.</text>
</comment>
<evidence type="ECO:0000313" key="1">
    <source>
        <dbReference type="EMBL" id="GBP36581.1"/>
    </source>
</evidence>
<dbReference type="AlphaFoldDB" id="A0A4C1VCK6"/>
<sequence length="122" mass="13549">MTGSGVTESVTGNRIKNGIRIKIDNGTGAEIENRTEVENECGFEIRIVNVTEIGSKAKPGLRLPSINKKMKQFIHIHVHGAVVSNYMGKPLHKKGQNNVCRANYIYLATRPGFEQVILIIYL</sequence>
<gene>
    <name evidence="1" type="ORF">EVAR_34324_1</name>
</gene>
<dbReference type="Proteomes" id="UP000299102">
    <property type="component" value="Unassembled WGS sequence"/>
</dbReference>
<evidence type="ECO:0000313" key="2">
    <source>
        <dbReference type="Proteomes" id="UP000299102"/>
    </source>
</evidence>
<reference evidence="1 2" key="1">
    <citation type="journal article" date="2019" name="Commun. Biol.">
        <title>The bagworm genome reveals a unique fibroin gene that provides high tensile strength.</title>
        <authorList>
            <person name="Kono N."/>
            <person name="Nakamura H."/>
            <person name="Ohtoshi R."/>
            <person name="Tomita M."/>
            <person name="Numata K."/>
            <person name="Arakawa K."/>
        </authorList>
    </citation>
    <scope>NUCLEOTIDE SEQUENCE [LARGE SCALE GENOMIC DNA]</scope>
</reference>
<keyword evidence="2" id="KW-1185">Reference proteome</keyword>
<organism evidence="1 2">
    <name type="scientific">Eumeta variegata</name>
    <name type="common">Bagworm moth</name>
    <name type="synonym">Eumeta japonica</name>
    <dbReference type="NCBI Taxonomy" id="151549"/>
    <lineage>
        <taxon>Eukaryota</taxon>
        <taxon>Metazoa</taxon>
        <taxon>Ecdysozoa</taxon>
        <taxon>Arthropoda</taxon>
        <taxon>Hexapoda</taxon>
        <taxon>Insecta</taxon>
        <taxon>Pterygota</taxon>
        <taxon>Neoptera</taxon>
        <taxon>Endopterygota</taxon>
        <taxon>Lepidoptera</taxon>
        <taxon>Glossata</taxon>
        <taxon>Ditrysia</taxon>
        <taxon>Tineoidea</taxon>
        <taxon>Psychidae</taxon>
        <taxon>Oiketicinae</taxon>
        <taxon>Eumeta</taxon>
    </lineage>
</organism>
<accession>A0A4C1VCK6</accession>